<dbReference type="SUPFAM" id="SSF103473">
    <property type="entry name" value="MFS general substrate transporter"/>
    <property type="match status" value="1"/>
</dbReference>
<sequence length="416" mass="47041">QIIILSVLIALNYGIMLTNIPIELIQFYLEQTQQTTYLDTITAFFASSAAIGAAVAQLSMYVIDKRMKLINQFLMYILLNIIFNAAISIKIHFMYFIVFRFLIGWATGSIFSLLPILVSQQTIPSIRQQVMGLFSVFINFGILLGYVLTILLYWIKLETFWSFLFIVQIFINLVTLISLFMFKKSMTTDSKYDQLDSNLLQPIRSVKFTFKQKAKLTTIAVVLGTIQMTTGINSVIAYASLIFKNVFNTENSGVYGATIVGAVNFAAMLLSTLFISRFNRKPLLVCGFCGCIASNVLMAVAYGFEINENTKSSLIVSMIVVFLLSYQLAPGPIVLMLVGELFPEEIRTKYVGIGFTFNWIWNIVIVFTFKYFESIQWVIHILYAGVTGVLLLLLVMQIPETKGKSSKDLLEIIKKW</sequence>
<evidence type="ECO:0000256" key="6">
    <source>
        <dbReference type="SAM" id="Phobius"/>
    </source>
</evidence>
<comment type="subcellular location">
    <subcellularLocation>
        <location evidence="1">Membrane</location>
        <topology evidence="1">Multi-pass membrane protein</topology>
    </subcellularLocation>
</comment>
<feature type="transmembrane region" description="Helical" evidence="6">
    <location>
        <begin position="350"/>
        <end position="369"/>
    </location>
</feature>
<accession>A0A146KGZ0</accession>
<dbReference type="GO" id="GO:0016020">
    <property type="term" value="C:membrane"/>
    <property type="evidence" value="ECO:0007669"/>
    <property type="project" value="UniProtKB-SubCell"/>
</dbReference>
<dbReference type="InterPro" id="IPR003663">
    <property type="entry name" value="Sugar/inositol_transpt"/>
</dbReference>
<gene>
    <name evidence="8" type="ORF">TPC1_12596</name>
</gene>
<evidence type="ECO:0000313" key="8">
    <source>
        <dbReference type="EMBL" id="JAP94671.1"/>
    </source>
</evidence>
<feature type="transmembrane region" description="Helical" evidence="6">
    <location>
        <begin position="253"/>
        <end position="275"/>
    </location>
</feature>
<dbReference type="EMBL" id="GDID01001935">
    <property type="protein sequence ID" value="JAP94671.1"/>
    <property type="molecule type" value="Transcribed_RNA"/>
</dbReference>
<feature type="transmembrane region" description="Helical" evidence="6">
    <location>
        <begin position="73"/>
        <end position="91"/>
    </location>
</feature>
<dbReference type="InterPro" id="IPR020846">
    <property type="entry name" value="MFS_dom"/>
</dbReference>
<dbReference type="PROSITE" id="PS50850">
    <property type="entry name" value="MFS"/>
    <property type="match status" value="1"/>
</dbReference>
<evidence type="ECO:0000256" key="1">
    <source>
        <dbReference type="ARBA" id="ARBA00004141"/>
    </source>
</evidence>
<dbReference type="InterPro" id="IPR036259">
    <property type="entry name" value="MFS_trans_sf"/>
</dbReference>
<dbReference type="InterPro" id="IPR005828">
    <property type="entry name" value="MFS_sugar_transport-like"/>
</dbReference>
<dbReference type="PRINTS" id="PR00171">
    <property type="entry name" value="SUGRTRNSPORT"/>
</dbReference>
<dbReference type="Gene3D" id="1.20.1250.20">
    <property type="entry name" value="MFS general substrate transporter like domains"/>
    <property type="match status" value="2"/>
</dbReference>
<feature type="domain" description="Major facilitator superfamily (MFS) profile" evidence="7">
    <location>
        <begin position="1"/>
        <end position="402"/>
    </location>
</feature>
<keyword evidence="3 6" id="KW-0812">Transmembrane</keyword>
<feature type="transmembrane region" description="Helical" evidence="6">
    <location>
        <begin position="282"/>
        <end position="302"/>
    </location>
</feature>
<organism evidence="8">
    <name type="scientific">Trepomonas sp. PC1</name>
    <dbReference type="NCBI Taxonomy" id="1076344"/>
    <lineage>
        <taxon>Eukaryota</taxon>
        <taxon>Metamonada</taxon>
        <taxon>Diplomonadida</taxon>
        <taxon>Hexamitidae</taxon>
        <taxon>Hexamitinae</taxon>
        <taxon>Trepomonas</taxon>
    </lineage>
</organism>
<feature type="transmembrane region" description="Helical" evidence="6">
    <location>
        <begin position="161"/>
        <end position="182"/>
    </location>
</feature>
<feature type="transmembrane region" description="Helical" evidence="6">
    <location>
        <begin position="314"/>
        <end position="338"/>
    </location>
</feature>
<feature type="non-terminal residue" evidence="8">
    <location>
        <position position="1"/>
    </location>
</feature>
<feature type="transmembrane region" description="Helical" evidence="6">
    <location>
        <begin position="130"/>
        <end position="155"/>
    </location>
</feature>
<evidence type="ECO:0000256" key="3">
    <source>
        <dbReference type="ARBA" id="ARBA00022692"/>
    </source>
</evidence>
<feature type="non-terminal residue" evidence="8">
    <location>
        <position position="416"/>
    </location>
</feature>
<dbReference type="PANTHER" id="PTHR48022:SF2">
    <property type="entry name" value="PLASTIDIC GLUCOSE TRANSPORTER 4"/>
    <property type="match status" value="1"/>
</dbReference>
<feature type="transmembrane region" description="Helical" evidence="6">
    <location>
        <begin position="216"/>
        <end position="241"/>
    </location>
</feature>
<feature type="transmembrane region" description="Helical" evidence="6">
    <location>
        <begin position="375"/>
        <end position="396"/>
    </location>
</feature>
<evidence type="ECO:0000259" key="7">
    <source>
        <dbReference type="PROSITE" id="PS50850"/>
    </source>
</evidence>
<proteinExistence type="inferred from homology"/>
<evidence type="ECO:0000256" key="2">
    <source>
        <dbReference type="ARBA" id="ARBA00010992"/>
    </source>
</evidence>
<keyword evidence="5 6" id="KW-0472">Membrane</keyword>
<dbReference type="Pfam" id="PF00083">
    <property type="entry name" value="Sugar_tr"/>
    <property type="match status" value="1"/>
</dbReference>
<feature type="transmembrane region" description="Helical" evidence="6">
    <location>
        <begin position="7"/>
        <end position="29"/>
    </location>
</feature>
<protein>
    <submittedName>
        <fullName evidence="8">Major facilitator superfamily protein</fullName>
    </submittedName>
</protein>
<keyword evidence="4 6" id="KW-1133">Transmembrane helix</keyword>
<dbReference type="PANTHER" id="PTHR48022">
    <property type="entry name" value="PLASTIDIC GLUCOSE TRANSPORTER 4"/>
    <property type="match status" value="1"/>
</dbReference>
<reference evidence="8" key="1">
    <citation type="submission" date="2015-07" db="EMBL/GenBank/DDBJ databases">
        <title>Adaptation to a free-living lifestyle via gene acquisitions in the diplomonad Trepomonas sp. PC1.</title>
        <authorList>
            <person name="Xu F."/>
            <person name="Jerlstrom-Hultqvist J."/>
            <person name="Kolisko M."/>
            <person name="Simpson A.G.B."/>
            <person name="Roger A.J."/>
            <person name="Svard S.G."/>
            <person name="Andersson J.O."/>
        </authorList>
    </citation>
    <scope>NUCLEOTIDE SEQUENCE</scope>
    <source>
        <strain evidence="8">PC1</strain>
    </source>
</reference>
<evidence type="ECO:0000256" key="5">
    <source>
        <dbReference type="ARBA" id="ARBA00023136"/>
    </source>
</evidence>
<feature type="transmembrane region" description="Helical" evidence="6">
    <location>
        <begin position="97"/>
        <end position="118"/>
    </location>
</feature>
<dbReference type="AlphaFoldDB" id="A0A146KGZ0"/>
<feature type="transmembrane region" description="Helical" evidence="6">
    <location>
        <begin position="41"/>
        <end position="61"/>
    </location>
</feature>
<evidence type="ECO:0000256" key="4">
    <source>
        <dbReference type="ARBA" id="ARBA00022989"/>
    </source>
</evidence>
<dbReference type="InterPro" id="IPR050360">
    <property type="entry name" value="MFS_Sugar_Transporters"/>
</dbReference>
<name>A0A146KGZ0_9EUKA</name>
<comment type="similarity">
    <text evidence="2">Belongs to the major facilitator superfamily. Sugar transporter (TC 2.A.1.1) family.</text>
</comment>
<dbReference type="GO" id="GO:0005351">
    <property type="term" value="F:carbohydrate:proton symporter activity"/>
    <property type="evidence" value="ECO:0007669"/>
    <property type="project" value="TreeGrafter"/>
</dbReference>